<dbReference type="InterPro" id="IPR050508">
    <property type="entry name" value="Methyltransf_Superfamily"/>
</dbReference>
<dbReference type="GO" id="GO:0032259">
    <property type="term" value="P:methylation"/>
    <property type="evidence" value="ECO:0007669"/>
    <property type="project" value="UniProtKB-KW"/>
</dbReference>
<dbReference type="InterPro" id="IPR029063">
    <property type="entry name" value="SAM-dependent_MTases_sf"/>
</dbReference>
<dbReference type="CDD" id="cd02440">
    <property type="entry name" value="AdoMet_MTases"/>
    <property type="match status" value="1"/>
</dbReference>
<accession>A0A7G7GBW9</accession>
<dbReference type="Proteomes" id="UP000515237">
    <property type="component" value="Chromosome"/>
</dbReference>
<protein>
    <submittedName>
        <fullName evidence="2">Class I SAM-dependent methyltransferase</fullName>
    </submittedName>
</protein>
<evidence type="ECO:0000313" key="2">
    <source>
        <dbReference type="EMBL" id="QNF34653.1"/>
    </source>
</evidence>
<dbReference type="SUPFAM" id="SSF53335">
    <property type="entry name" value="S-adenosyl-L-methionine-dependent methyltransferases"/>
    <property type="match status" value="1"/>
</dbReference>
<dbReference type="Pfam" id="PF13649">
    <property type="entry name" value="Methyltransf_25"/>
    <property type="match status" value="1"/>
</dbReference>
<dbReference type="Gene3D" id="3.40.50.150">
    <property type="entry name" value="Vaccinia Virus protein VP39"/>
    <property type="match status" value="1"/>
</dbReference>
<gene>
    <name evidence="2" type="ORF">HUW51_18675</name>
</gene>
<dbReference type="GO" id="GO:0008168">
    <property type="term" value="F:methyltransferase activity"/>
    <property type="evidence" value="ECO:0007669"/>
    <property type="project" value="UniProtKB-KW"/>
</dbReference>
<evidence type="ECO:0000313" key="3">
    <source>
        <dbReference type="Proteomes" id="UP000515237"/>
    </source>
</evidence>
<keyword evidence="2" id="KW-0808">Transferase</keyword>
<feature type="domain" description="Methyltransferase" evidence="1">
    <location>
        <begin position="54"/>
        <end position="145"/>
    </location>
</feature>
<proteinExistence type="predicted"/>
<organism evidence="2 3">
    <name type="scientific">Adhaeribacter swui</name>
    <dbReference type="NCBI Taxonomy" id="2086471"/>
    <lineage>
        <taxon>Bacteria</taxon>
        <taxon>Pseudomonadati</taxon>
        <taxon>Bacteroidota</taxon>
        <taxon>Cytophagia</taxon>
        <taxon>Cytophagales</taxon>
        <taxon>Hymenobacteraceae</taxon>
        <taxon>Adhaeribacter</taxon>
    </lineage>
</organism>
<dbReference type="RefSeq" id="WP_185271148.1">
    <property type="nucleotide sequence ID" value="NZ_CP055156.1"/>
</dbReference>
<dbReference type="PANTHER" id="PTHR42912">
    <property type="entry name" value="METHYLTRANSFERASE"/>
    <property type="match status" value="1"/>
</dbReference>
<name>A0A7G7GBW9_9BACT</name>
<dbReference type="AlphaFoldDB" id="A0A7G7GBW9"/>
<keyword evidence="3" id="KW-1185">Reference proteome</keyword>
<dbReference type="EMBL" id="CP055156">
    <property type="protein sequence ID" value="QNF34653.1"/>
    <property type="molecule type" value="Genomic_DNA"/>
</dbReference>
<keyword evidence="2" id="KW-0489">Methyltransferase</keyword>
<dbReference type="InterPro" id="IPR041698">
    <property type="entry name" value="Methyltransf_25"/>
</dbReference>
<reference evidence="2 3" key="1">
    <citation type="journal article" date="2018" name="Int. J. Syst. Evol. Microbiol.">
        <title>Adhaeribacter swui sp. nov., isolated from wet mud.</title>
        <authorList>
            <person name="Kim D.U."/>
            <person name="Kim K.W."/>
            <person name="Kang M.S."/>
            <person name="Kim J.Y."/>
            <person name="Jang J.H."/>
            <person name="Kim M.K."/>
        </authorList>
    </citation>
    <scope>NUCLEOTIDE SEQUENCE [LARGE SCALE GENOMIC DNA]</scope>
    <source>
        <strain evidence="2 3">KCTC 52873</strain>
    </source>
</reference>
<evidence type="ECO:0000259" key="1">
    <source>
        <dbReference type="Pfam" id="PF13649"/>
    </source>
</evidence>
<sequence>MNYIPEKYWSKVAQEIAKRNNGNVIAGDDEPYYEYKRQQFLKVFNQINFRGKSVLELGSGPGGNLREVLRHLPARLVGVDLSENMLQLAAQNVNNNTVELIKTDGTGIPLPDNAMDIVYSVTVLQHNTDYNMFRLYLEEMGRVAREKVILFERTEATEKGDELNIGRPISTYVEILKNKGFELVATQYLPIHVSYYVCGAIRKLFNPANRIEGEPLSKLSLFLEKATLPITRLMDPFFILKKEVTKMEFQKINQAPVAGY</sequence>
<dbReference type="KEGG" id="aswu:HUW51_18675"/>
<dbReference type="PANTHER" id="PTHR42912:SF93">
    <property type="entry name" value="N6-ADENOSINE-METHYLTRANSFERASE TMT1A"/>
    <property type="match status" value="1"/>
</dbReference>